<evidence type="ECO:0000313" key="2">
    <source>
        <dbReference type="Proteomes" id="UP000304953"/>
    </source>
</evidence>
<comment type="caution">
    <text evidence="1">The sequence shown here is derived from an EMBL/GenBank/DDBJ whole genome shotgun (WGS) entry which is preliminary data.</text>
</comment>
<organism evidence="1 2">
    <name type="scientific">Petralouisia muris</name>
    <dbReference type="NCBI Taxonomy" id="3032872"/>
    <lineage>
        <taxon>Bacteria</taxon>
        <taxon>Bacillati</taxon>
        <taxon>Bacillota</taxon>
        <taxon>Clostridia</taxon>
        <taxon>Lachnospirales</taxon>
        <taxon>Lachnospiraceae</taxon>
        <taxon>Petralouisia</taxon>
    </lineage>
</organism>
<proteinExistence type="predicted"/>
<dbReference type="EMBL" id="SRYA01000006">
    <property type="protein sequence ID" value="TGY97576.1"/>
    <property type="molecule type" value="Genomic_DNA"/>
</dbReference>
<dbReference type="Proteomes" id="UP000304953">
    <property type="component" value="Unassembled WGS sequence"/>
</dbReference>
<name>A0AC61RZM0_9FIRM</name>
<sequence length="216" mass="23694">MTYTELFIFTLEIIGTIAFASSGAMLGIRKNMDIFGVNVLGITTAVGGGCIRDLLLGIHPPKMFQNFAYVGTAILTSCLLFALFYLKKELLESSFLEHYERVMSTLDAVGLGIFTVMGIRTALYLESSHINNLFLLVFVGVVTGIGGGMMRDIMSGNTPFVFIKHVYACAALIGAFLYIFLCRVIPDTAAMLISSLAVVAIRMLAAHYRWNLPRIQ</sequence>
<accession>A0AC61RZM0</accession>
<protein>
    <submittedName>
        <fullName evidence="1">Trimeric intracellular cation channel family protein</fullName>
    </submittedName>
</protein>
<keyword evidence="2" id="KW-1185">Reference proteome</keyword>
<reference evidence="1" key="1">
    <citation type="submission" date="2019-04" db="EMBL/GenBank/DDBJ databases">
        <title>Microbes associate with the intestines of laboratory mice.</title>
        <authorList>
            <person name="Navarre W."/>
            <person name="Wong E."/>
            <person name="Huang K."/>
            <person name="Tropini C."/>
            <person name="Ng K."/>
            <person name="Yu B."/>
        </authorList>
    </citation>
    <scope>NUCLEOTIDE SEQUENCE</scope>
    <source>
        <strain evidence="1">NM01_1-7b</strain>
    </source>
</reference>
<evidence type="ECO:0000313" key="1">
    <source>
        <dbReference type="EMBL" id="TGY97576.1"/>
    </source>
</evidence>
<gene>
    <name evidence="1" type="ORF">E5329_04165</name>
</gene>